<dbReference type="Pfam" id="PF00916">
    <property type="entry name" value="Sulfate_transp"/>
    <property type="match status" value="1"/>
</dbReference>
<evidence type="ECO:0000256" key="3">
    <source>
        <dbReference type="ARBA" id="ARBA00022989"/>
    </source>
</evidence>
<feature type="transmembrane region" description="Helical" evidence="6">
    <location>
        <begin position="358"/>
        <end position="377"/>
    </location>
</feature>
<feature type="transmembrane region" description="Helical" evidence="6">
    <location>
        <begin position="292"/>
        <end position="312"/>
    </location>
</feature>
<keyword evidence="4 6" id="KW-0472">Membrane</keyword>
<feature type="compositionally biased region" description="Polar residues" evidence="5">
    <location>
        <begin position="40"/>
        <end position="49"/>
    </location>
</feature>
<dbReference type="SUPFAM" id="SSF52091">
    <property type="entry name" value="SpoIIaa-like"/>
    <property type="match status" value="1"/>
</dbReference>
<dbReference type="InterPro" id="IPR036513">
    <property type="entry name" value="STAS_dom_sf"/>
</dbReference>
<dbReference type="Gene3D" id="2.60.120.10">
    <property type="entry name" value="Jelly Rolls"/>
    <property type="match status" value="1"/>
</dbReference>
<keyword evidence="2 6" id="KW-0812">Transmembrane</keyword>
<comment type="subcellular location">
    <subcellularLocation>
        <location evidence="1">Membrane</location>
        <topology evidence="1">Multi-pass membrane protein</topology>
    </subcellularLocation>
</comment>
<feature type="domain" description="Cyclic nucleotide-binding" evidence="7">
    <location>
        <begin position="744"/>
        <end position="863"/>
    </location>
</feature>
<feature type="transmembrane region" description="Helical" evidence="6">
    <location>
        <begin position="264"/>
        <end position="280"/>
    </location>
</feature>
<dbReference type="HOGENOM" id="CLU_003182_0_3_1"/>
<accession>A0A0C9VIR7</accession>
<dbReference type="PROSITE" id="PS50801">
    <property type="entry name" value="STAS"/>
    <property type="match status" value="1"/>
</dbReference>
<reference evidence="9 10" key="1">
    <citation type="submission" date="2014-06" db="EMBL/GenBank/DDBJ databases">
        <title>Evolutionary Origins and Diversification of the Mycorrhizal Mutualists.</title>
        <authorList>
            <consortium name="DOE Joint Genome Institute"/>
            <consortium name="Mycorrhizal Genomics Consortium"/>
            <person name="Kohler A."/>
            <person name="Kuo A."/>
            <person name="Nagy L.G."/>
            <person name="Floudas D."/>
            <person name="Copeland A."/>
            <person name="Barry K.W."/>
            <person name="Cichocki N."/>
            <person name="Veneault-Fourrey C."/>
            <person name="LaButti K."/>
            <person name="Lindquist E.A."/>
            <person name="Lipzen A."/>
            <person name="Lundell T."/>
            <person name="Morin E."/>
            <person name="Murat C."/>
            <person name="Riley R."/>
            <person name="Ohm R."/>
            <person name="Sun H."/>
            <person name="Tunlid A."/>
            <person name="Henrissat B."/>
            <person name="Grigoriev I.V."/>
            <person name="Hibbett D.S."/>
            <person name="Martin F."/>
        </authorList>
    </citation>
    <scope>NUCLEOTIDE SEQUENCE [LARGE SCALE GENOMIC DNA]</scope>
    <source>
        <strain evidence="9 10">SS14</strain>
    </source>
</reference>
<dbReference type="PANTHER" id="PTHR43310">
    <property type="entry name" value="SULFATE TRANSPORTER YBAR-RELATED"/>
    <property type="match status" value="1"/>
</dbReference>
<dbReference type="EMBL" id="KN837100">
    <property type="protein sequence ID" value="KIJ47849.1"/>
    <property type="molecule type" value="Genomic_DNA"/>
</dbReference>
<dbReference type="CDD" id="cd00038">
    <property type="entry name" value="CAP_ED"/>
    <property type="match status" value="1"/>
</dbReference>
<name>A0A0C9VIR7_SPHS4</name>
<evidence type="ECO:0000313" key="10">
    <source>
        <dbReference type="Proteomes" id="UP000054279"/>
    </source>
</evidence>
<evidence type="ECO:0000259" key="8">
    <source>
        <dbReference type="PROSITE" id="PS50801"/>
    </source>
</evidence>
<dbReference type="SMART" id="SM00100">
    <property type="entry name" value="cNMP"/>
    <property type="match status" value="1"/>
</dbReference>
<feature type="transmembrane region" description="Helical" evidence="6">
    <location>
        <begin position="149"/>
        <end position="168"/>
    </location>
</feature>
<evidence type="ECO:0000259" key="7">
    <source>
        <dbReference type="PROSITE" id="PS50042"/>
    </source>
</evidence>
<proteinExistence type="predicted"/>
<feature type="transmembrane region" description="Helical" evidence="6">
    <location>
        <begin position="397"/>
        <end position="418"/>
    </location>
</feature>
<dbReference type="InterPro" id="IPR011547">
    <property type="entry name" value="SLC26A/SulP_dom"/>
</dbReference>
<dbReference type="InterPro" id="IPR018490">
    <property type="entry name" value="cNMP-bd_dom_sf"/>
</dbReference>
<feature type="transmembrane region" description="Helical" evidence="6">
    <location>
        <begin position="88"/>
        <end position="111"/>
    </location>
</feature>
<evidence type="ECO:0000256" key="1">
    <source>
        <dbReference type="ARBA" id="ARBA00004141"/>
    </source>
</evidence>
<feature type="transmembrane region" description="Helical" evidence="6">
    <location>
        <begin position="188"/>
        <end position="214"/>
    </location>
</feature>
<protein>
    <recommendedName>
        <fullName evidence="11">Sulfate transporter family protein</fullName>
    </recommendedName>
</protein>
<dbReference type="InterPro" id="IPR052706">
    <property type="entry name" value="Membrane-Transporter-like"/>
</dbReference>
<evidence type="ECO:0000313" key="9">
    <source>
        <dbReference type="EMBL" id="KIJ47849.1"/>
    </source>
</evidence>
<feature type="transmembrane region" description="Helical" evidence="6">
    <location>
        <begin position="430"/>
        <end position="463"/>
    </location>
</feature>
<feature type="domain" description="STAS" evidence="8">
    <location>
        <begin position="553"/>
        <end position="661"/>
    </location>
</feature>
<feature type="compositionally biased region" description="Basic and acidic residues" evidence="5">
    <location>
        <begin position="8"/>
        <end position="23"/>
    </location>
</feature>
<dbReference type="PROSITE" id="PS50042">
    <property type="entry name" value="CNMP_BINDING_3"/>
    <property type="match status" value="1"/>
</dbReference>
<evidence type="ECO:0000256" key="2">
    <source>
        <dbReference type="ARBA" id="ARBA00022692"/>
    </source>
</evidence>
<dbReference type="InterPro" id="IPR000595">
    <property type="entry name" value="cNMP-bd_dom"/>
</dbReference>
<dbReference type="CDD" id="cd07042">
    <property type="entry name" value="STAS_SulP_like_sulfate_transporter"/>
    <property type="match status" value="1"/>
</dbReference>
<gene>
    <name evidence="9" type="ORF">M422DRAFT_163492</name>
</gene>
<dbReference type="PANTHER" id="PTHR43310:SF4">
    <property type="entry name" value="AFR304WP"/>
    <property type="match status" value="1"/>
</dbReference>
<dbReference type="Gene3D" id="3.30.750.24">
    <property type="entry name" value="STAS domain"/>
    <property type="match status" value="1"/>
</dbReference>
<evidence type="ECO:0000256" key="4">
    <source>
        <dbReference type="ARBA" id="ARBA00023136"/>
    </source>
</evidence>
<dbReference type="Pfam" id="PF00027">
    <property type="entry name" value="cNMP_binding"/>
    <property type="match status" value="1"/>
</dbReference>
<dbReference type="Pfam" id="PF01740">
    <property type="entry name" value="STAS"/>
    <property type="match status" value="1"/>
</dbReference>
<sequence>MLSRSRTNSRDGATEPVPRRDENALVEDSTPSPPHISEAASGSTETTPLISKPSIPHLSHSHSSHTTILKPKTRAQTLRSHIPSVQSALQAIPAVILGLLLNILDGVSYGMITFPAVGVFEGLGGTGVSMFFVTAIISQLVYTFGGSGFAGANGTMMIEVVPFFHILALDIQEKVGADDPKAVIATTMAAFALSSILTGLTFFILGVLNLGVLIGFFPRHILVGCIGGVGIFLVETGFEVSATLTGGFEHTLPTLYSLFELHNFVRWLPALILAFGLRPVNKRWHHQLVFPAYFLTIPIIFYIIIAIARIDISTLREAGWVFDMGDRSEPWWWFYTYFVLDFKKTSFKVLWQTMPTQFALLFFNILHPPLNVPALAVSLDQDVDTNRELVGHGYSNLLAGLLGSVPNYLVYVNTLMFYRVGGGTRIAGFLLALFTGILLVIGTAPIGFIPIMVVGALIFVLGFDLIKEAIWDTRNKTSRFEYITIISIMICMTIWDFVIGVLFGIVVSCIFFVVQNSQANSIRGVYTAESAVSAVRRPGAQRAYIREVAKQTVIMKLQGHLFFGTITQVEGRIRQLLDASSWAQNPIRFLVVDLSLVQGVDLSSAEAFMRVQRLLSGRHVIFVLCGFEVGSEVGNALENVELFRQDGVELFGTLNEALEWTENVYLKSWLLSKKNEHQAKTHGISFSGRHHLPSPLAESMENSPRRSHMRDVGTRIFSNPTGSTDPDATPHGEPFQTLLKAFSSYGPLDPAIYRPLIPYFTRVAVSEGEVIWRQGEPSDALYLIQGGVLRASYRFAASPGFEESMVAGTIAGELSAISGTTRNATVVVERDAILWRLGMEDLKRLEDERPELARELIRFILKTAKVDYDILIAALAARQ</sequence>
<dbReference type="AlphaFoldDB" id="A0A0C9VIR7"/>
<dbReference type="GO" id="GO:0016020">
    <property type="term" value="C:membrane"/>
    <property type="evidence" value="ECO:0007669"/>
    <property type="project" value="UniProtKB-SubCell"/>
</dbReference>
<evidence type="ECO:0000256" key="6">
    <source>
        <dbReference type="SAM" id="Phobius"/>
    </source>
</evidence>
<evidence type="ECO:0008006" key="11">
    <source>
        <dbReference type="Google" id="ProtNLM"/>
    </source>
</evidence>
<dbReference type="OrthoDB" id="409725at2759"/>
<feature type="region of interest" description="Disordered" evidence="5">
    <location>
        <begin position="1"/>
        <end position="68"/>
    </location>
</feature>
<keyword evidence="10" id="KW-1185">Reference proteome</keyword>
<dbReference type="Proteomes" id="UP000054279">
    <property type="component" value="Unassembled WGS sequence"/>
</dbReference>
<feature type="transmembrane region" description="Helical" evidence="6">
    <location>
        <begin position="123"/>
        <end position="142"/>
    </location>
</feature>
<dbReference type="InterPro" id="IPR002645">
    <property type="entry name" value="STAS_dom"/>
</dbReference>
<evidence type="ECO:0000256" key="5">
    <source>
        <dbReference type="SAM" id="MobiDB-lite"/>
    </source>
</evidence>
<feature type="transmembrane region" description="Helical" evidence="6">
    <location>
        <begin position="483"/>
        <end position="514"/>
    </location>
</feature>
<organism evidence="9 10">
    <name type="scientific">Sphaerobolus stellatus (strain SS14)</name>
    <dbReference type="NCBI Taxonomy" id="990650"/>
    <lineage>
        <taxon>Eukaryota</taxon>
        <taxon>Fungi</taxon>
        <taxon>Dikarya</taxon>
        <taxon>Basidiomycota</taxon>
        <taxon>Agaricomycotina</taxon>
        <taxon>Agaricomycetes</taxon>
        <taxon>Phallomycetidae</taxon>
        <taxon>Geastrales</taxon>
        <taxon>Sphaerobolaceae</taxon>
        <taxon>Sphaerobolus</taxon>
    </lineage>
</organism>
<dbReference type="SUPFAM" id="SSF51206">
    <property type="entry name" value="cAMP-binding domain-like"/>
    <property type="match status" value="1"/>
</dbReference>
<feature type="transmembrane region" description="Helical" evidence="6">
    <location>
        <begin position="221"/>
        <end position="244"/>
    </location>
</feature>
<keyword evidence="3 6" id="KW-1133">Transmembrane helix</keyword>
<dbReference type="InterPro" id="IPR014710">
    <property type="entry name" value="RmlC-like_jellyroll"/>
</dbReference>